<name>A0AAE1HYY8_9NEOP</name>
<dbReference type="GO" id="GO:0004869">
    <property type="term" value="F:cysteine-type endopeptidase inhibitor activity"/>
    <property type="evidence" value="ECO:0007669"/>
    <property type="project" value="TreeGrafter"/>
</dbReference>
<evidence type="ECO:0000256" key="13">
    <source>
        <dbReference type="ARBA" id="ARBA00042316"/>
    </source>
</evidence>
<protein>
    <recommendedName>
        <fullName evidence="11">Ubiquitin-conjugating enzyme E2 Z</fullName>
        <ecNumber evidence="3">2.3.2.23</ecNumber>
    </recommendedName>
    <alternativeName>
        <fullName evidence="12">E2 ubiquitin-conjugating enzyme Z</fullName>
    </alternativeName>
    <alternativeName>
        <fullName evidence="14">Ubiquitin carrier protein Z</fullName>
    </alternativeName>
    <alternativeName>
        <fullName evidence="13">Ubiquitin-protein ligase Z</fullName>
    </alternativeName>
</protein>
<dbReference type="GO" id="GO:0005524">
    <property type="term" value="F:ATP binding"/>
    <property type="evidence" value="ECO:0007669"/>
    <property type="project" value="UniProtKB-KW"/>
</dbReference>
<keyword evidence="10" id="KW-0539">Nucleus</keyword>
<dbReference type="Pfam" id="PF00179">
    <property type="entry name" value="UQ_con"/>
    <property type="match status" value="1"/>
</dbReference>
<keyword evidence="8" id="KW-0833">Ubl conjugation pathway</keyword>
<evidence type="ECO:0000256" key="7">
    <source>
        <dbReference type="ARBA" id="ARBA00022741"/>
    </source>
</evidence>
<dbReference type="SUPFAM" id="SSF54495">
    <property type="entry name" value="UBC-like"/>
    <property type="match status" value="1"/>
</dbReference>
<dbReference type="InterPro" id="IPR016135">
    <property type="entry name" value="UBQ-conjugating_enzyme/RWD"/>
</dbReference>
<reference evidence="16" key="2">
    <citation type="journal article" date="2023" name="BMC Genomics">
        <title>Pest status, molecular evolution, and epigenetic factors derived from the genome assembly of Frankliniella fusca, a thysanopteran phytovirus vector.</title>
        <authorList>
            <person name="Catto M.A."/>
            <person name="Labadie P.E."/>
            <person name="Jacobson A.L."/>
            <person name="Kennedy G.G."/>
            <person name="Srinivasan R."/>
            <person name="Hunt B.G."/>
        </authorList>
    </citation>
    <scope>NUCLEOTIDE SEQUENCE</scope>
    <source>
        <strain evidence="16">PL_HMW_Pooled</strain>
    </source>
</reference>
<dbReference type="PANTHER" id="PTHR46116">
    <property type="entry name" value="(E3-INDEPENDENT) E2 UBIQUITIN-CONJUGATING ENZYME"/>
    <property type="match status" value="1"/>
</dbReference>
<keyword evidence="5" id="KW-0808">Transferase</keyword>
<gene>
    <name evidence="16" type="ORF">KUF71_020194</name>
</gene>
<comment type="caution">
    <text evidence="16">The sequence shown here is derived from an EMBL/GenBank/DDBJ whole genome shotgun (WGS) entry which is preliminary data.</text>
</comment>
<dbReference type="GO" id="GO:0061631">
    <property type="term" value="F:ubiquitin conjugating enzyme activity"/>
    <property type="evidence" value="ECO:0007669"/>
    <property type="project" value="UniProtKB-EC"/>
</dbReference>
<dbReference type="GO" id="GO:0006915">
    <property type="term" value="P:apoptotic process"/>
    <property type="evidence" value="ECO:0007669"/>
    <property type="project" value="UniProtKB-KW"/>
</dbReference>
<keyword evidence="9" id="KW-0067">ATP-binding</keyword>
<dbReference type="GO" id="GO:0005634">
    <property type="term" value="C:nucleus"/>
    <property type="evidence" value="ECO:0007669"/>
    <property type="project" value="UniProtKB-SubCell"/>
</dbReference>
<feature type="domain" description="UBC core" evidence="15">
    <location>
        <begin position="1"/>
        <end position="134"/>
    </location>
</feature>
<keyword evidence="6" id="KW-0053">Apoptosis</keyword>
<keyword evidence="4" id="KW-0963">Cytoplasm</keyword>
<dbReference type="EC" id="2.3.2.23" evidence="3"/>
<accession>A0AAE1HYY8</accession>
<organism evidence="16 17">
    <name type="scientific">Frankliniella fusca</name>
    <dbReference type="NCBI Taxonomy" id="407009"/>
    <lineage>
        <taxon>Eukaryota</taxon>
        <taxon>Metazoa</taxon>
        <taxon>Ecdysozoa</taxon>
        <taxon>Arthropoda</taxon>
        <taxon>Hexapoda</taxon>
        <taxon>Insecta</taxon>
        <taxon>Pterygota</taxon>
        <taxon>Neoptera</taxon>
        <taxon>Paraneoptera</taxon>
        <taxon>Thysanoptera</taxon>
        <taxon>Terebrantia</taxon>
        <taxon>Thripoidea</taxon>
        <taxon>Thripidae</taxon>
        <taxon>Frankliniella</taxon>
    </lineage>
</organism>
<evidence type="ECO:0000256" key="5">
    <source>
        <dbReference type="ARBA" id="ARBA00022679"/>
    </source>
</evidence>
<evidence type="ECO:0000256" key="9">
    <source>
        <dbReference type="ARBA" id="ARBA00022840"/>
    </source>
</evidence>
<evidence type="ECO:0000256" key="1">
    <source>
        <dbReference type="ARBA" id="ARBA00004123"/>
    </source>
</evidence>
<evidence type="ECO:0000256" key="12">
    <source>
        <dbReference type="ARBA" id="ARBA00041798"/>
    </source>
</evidence>
<dbReference type="InterPro" id="IPR000608">
    <property type="entry name" value="UBC"/>
</dbReference>
<proteinExistence type="predicted"/>
<dbReference type="Proteomes" id="UP001219518">
    <property type="component" value="Unassembled WGS sequence"/>
</dbReference>
<evidence type="ECO:0000256" key="3">
    <source>
        <dbReference type="ARBA" id="ARBA00012486"/>
    </source>
</evidence>
<evidence type="ECO:0000256" key="6">
    <source>
        <dbReference type="ARBA" id="ARBA00022703"/>
    </source>
</evidence>
<dbReference type="Gene3D" id="3.10.110.10">
    <property type="entry name" value="Ubiquitin Conjugating Enzyme"/>
    <property type="match status" value="1"/>
</dbReference>
<evidence type="ECO:0000256" key="11">
    <source>
        <dbReference type="ARBA" id="ARBA00039894"/>
    </source>
</evidence>
<evidence type="ECO:0000256" key="10">
    <source>
        <dbReference type="ARBA" id="ARBA00023242"/>
    </source>
</evidence>
<reference evidence="16" key="1">
    <citation type="submission" date="2021-07" db="EMBL/GenBank/DDBJ databases">
        <authorList>
            <person name="Catto M.A."/>
            <person name="Jacobson A."/>
            <person name="Kennedy G."/>
            <person name="Labadie P."/>
            <person name="Hunt B.G."/>
            <person name="Srinivasan R."/>
        </authorList>
    </citation>
    <scope>NUCLEOTIDE SEQUENCE</scope>
    <source>
        <strain evidence="16">PL_HMW_Pooled</strain>
        <tissue evidence="16">Head</tissue>
    </source>
</reference>
<dbReference type="GO" id="GO:0043066">
    <property type="term" value="P:negative regulation of apoptotic process"/>
    <property type="evidence" value="ECO:0007669"/>
    <property type="project" value="TreeGrafter"/>
</dbReference>
<evidence type="ECO:0000256" key="4">
    <source>
        <dbReference type="ARBA" id="ARBA00022490"/>
    </source>
</evidence>
<evidence type="ECO:0000313" key="16">
    <source>
        <dbReference type="EMBL" id="KAK3929801.1"/>
    </source>
</evidence>
<evidence type="ECO:0000259" key="15">
    <source>
        <dbReference type="PROSITE" id="PS50127"/>
    </source>
</evidence>
<keyword evidence="17" id="KW-1185">Reference proteome</keyword>
<comment type="subcellular location">
    <subcellularLocation>
        <location evidence="2">Cytoplasm</location>
    </subcellularLocation>
    <subcellularLocation>
        <location evidence="1">Nucleus</location>
    </subcellularLocation>
</comment>
<dbReference type="SMART" id="SM00212">
    <property type="entry name" value="UBCc"/>
    <property type="match status" value="1"/>
</dbReference>
<evidence type="ECO:0000256" key="14">
    <source>
        <dbReference type="ARBA" id="ARBA00042401"/>
    </source>
</evidence>
<evidence type="ECO:0000256" key="8">
    <source>
        <dbReference type="ARBA" id="ARBA00022786"/>
    </source>
</evidence>
<evidence type="ECO:0000313" key="17">
    <source>
        <dbReference type="Proteomes" id="UP001219518"/>
    </source>
</evidence>
<keyword evidence="7" id="KW-0547">Nucleotide-binding</keyword>
<sequence length="219" mass="25019">MIEPDENDFLLVHALLTGSPATPYEKGFYYFLFGFPNNYPYSPPRVKLMTTGGGKVRFNPNLYASGKVCLSILGTYFGPEWSGSQGLRSVLLSIQCLMNERPYSNEPGFEKEKKQGDIEKYNDMIRHDNIKVAVLDMVGGSLPNMPESFKTHIQQAFFNNYSFYEETILGNISLTGRPIEDPLYHQERGCFEYDRLLDSLESMKCSLMKINDAQKKEDM</sequence>
<evidence type="ECO:0000256" key="2">
    <source>
        <dbReference type="ARBA" id="ARBA00004496"/>
    </source>
</evidence>
<dbReference type="CDD" id="cd23809">
    <property type="entry name" value="UBCc_UBE2Z"/>
    <property type="match status" value="1"/>
</dbReference>
<dbReference type="PANTHER" id="PTHR46116:SF26">
    <property type="entry name" value="UBIQUITIN-CONJUGATING ENZYME E2 Z"/>
    <property type="match status" value="1"/>
</dbReference>
<dbReference type="AlphaFoldDB" id="A0AAE1HYY8"/>
<dbReference type="EMBL" id="JAHWGI010001404">
    <property type="protein sequence ID" value="KAK3929801.1"/>
    <property type="molecule type" value="Genomic_DNA"/>
</dbReference>
<dbReference type="PROSITE" id="PS50127">
    <property type="entry name" value="UBC_2"/>
    <property type="match status" value="1"/>
</dbReference>
<dbReference type="GO" id="GO:0005737">
    <property type="term" value="C:cytoplasm"/>
    <property type="evidence" value="ECO:0007669"/>
    <property type="project" value="UniProtKB-SubCell"/>
</dbReference>